<evidence type="ECO:0000313" key="2">
    <source>
        <dbReference type="EMBL" id="VDO02960.1"/>
    </source>
</evidence>
<keyword evidence="3" id="KW-1185">Reference proteome</keyword>
<reference evidence="2 3" key="1">
    <citation type="submission" date="2018-11" db="EMBL/GenBank/DDBJ databases">
        <authorList>
            <consortium name="Pathogen Informatics"/>
        </authorList>
    </citation>
    <scope>NUCLEOTIDE SEQUENCE [LARGE SCALE GENOMIC DNA]</scope>
</reference>
<dbReference type="OrthoDB" id="6247131at2759"/>
<sequence>MNCCESDDCGEDCPPANDEDDSCDDDDCQDESDDECEDEECEDEECEDEECEDDCRGVQLYPYPRKHRDCYTRSELAEIVSDTMPNIPECLINFIADRDVGFLDYIIKNHNNFVGLVLHMNPCTINRFCKDVPLFGIKLEPQLFTAQRPSIPHKRSRQQEEQLLK</sequence>
<name>A0A3P7S1J6_RODNA</name>
<dbReference type="AlphaFoldDB" id="A0A3P7S1J6"/>
<dbReference type="EMBL" id="UZAE01010500">
    <property type="protein sequence ID" value="VDO02960.1"/>
    <property type="molecule type" value="Genomic_DNA"/>
</dbReference>
<proteinExistence type="predicted"/>
<protein>
    <submittedName>
        <fullName evidence="2">Uncharacterized protein</fullName>
    </submittedName>
</protein>
<evidence type="ECO:0000313" key="3">
    <source>
        <dbReference type="Proteomes" id="UP000278807"/>
    </source>
</evidence>
<organism evidence="2 3">
    <name type="scientific">Rodentolepis nana</name>
    <name type="common">Dwarf tapeworm</name>
    <name type="synonym">Hymenolepis nana</name>
    <dbReference type="NCBI Taxonomy" id="102285"/>
    <lineage>
        <taxon>Eukaryota</taxon>
        <taxon>Metazoa</taxon>
        <taxon>Spiralia</taxon>
        <taxon>Lophotrochozoa</taxon>
        <taxon>Platyhelminthes</taxon>
        <taxon>Cestoda</taxon>
        <taxon>Eucestoda</taxon>
        <taxon>Cyclophyllidea</taxon>
        <taxon>Hymenolepididae</taxon>
        <taxon>Rodentolepis</taxon>
    </lineage>
</organism>
<evidence type="ECO:0000256" key="1">
    <source>
        <dbReference type="SAM" id="MobiDB-lite"/>
    </source>
</evidence>
<gene>
    <name evidence="2" type="ORF">HNAJ_LOCUS7100</name>
</gene>
<dbReference type="Proteomes" id="UP000278807">
    <property type="component" value="Unassembled WGS sequence"/>
</dbReference>
<accession>A0A3P7S1J6</accession>
<feature type="region of interest" description="Disordered" evidence="1">
    <location>
        <begin position="1"/>
        <end position="29"/>
    </location>
</feature>